<dbReference type="SUPFAM" id="SSF52540">
    <property type="entry name" value="P-loop containing nucleoside triphosphate hydrolases"/>
    <property type="match status" value="2"/>
</dbReference>
<dbReference type="SMART" id="SM00490">
    <property type="entry name" value="HELICc"/>
    <property type="match status" value="1"/>
</dbReference>
<dbReference type="SMART" id="SM00487">
    <property type="entry name" value="DEXDc"/>
    <property type="match status" value="1"/>
</dbReference>
<dbReference type="GO" id="GO:0016787">
    <property type="term" value="F:hydrolase activity"/>
    <property type="evidence" value="ECO:0007669"/>
    <property type="project" value="UniProtKB-KW"/>
</dbReference>
<keyword evidence="3" id="KW-0347">Helicase</keyword>
<evidence type="ECO:0000256" key="4">
    <source>
        <dbReference type="ARBA" id="ARBA00023125"/>
    </source>
</evidence>
<dbReference type="PANTHER" id="PTHR13710:SF156">
    <property type="entry name" value="ATP-DEPENDENT DNA HELICASE Q-LIKE 4B"/>
    <property type="match status" value="1"/>
</dbReference>
<dbReference type="GO" id="GO:0009378">
    <property type="term" value="F:four-way junction helicase activity"/>
    <property type="evidence" value="ECO:0007669"/>
    <property type="project" value="TreeGrafter"/>
</dbReference>
<dbReference type="Pfam" id="PF00271">
    <property type="entry name" value="Helicase_C"/>
    <property type="match status" value="1"/>
</dbReference>
<evidence type="ECO:0000259" key="10">
    <source>
        <dbReference type="PROSITE" id="PS51194"/>
    </source>
</evidence>
<dbReference type="GO" id="GO:0043138">
    <property type="term" value="F:3'-5' DNA helicase activity"/>
    <property type="evidence" value="ECO:0007669"/>
    <property type="project" value="UniProtKB-EC"/>
</dbReference>
<dbReference type="GO" id="GO:0005737">
    <property type="term" value="C:cytoplasm"/>
    <property type="evidence" value="ECO:0007669"/>
    <property type="project" value="TreeGrafter"/>
</dbReference>
<dbReference type="InterPro" id="IPR004589">
    <property type="entry name" value="DNA_helicase_ATP-dep_RecQ"/>
</dbReference>
<keyword evidence="3" id="KW-0067">ATP-binding</keyword>
<keyword evidence="2" id="KW-0378">Hydrolase</keyword>
<evidence type="ECO:0000259" key="9">
    <source>
        <dbReference type="PROSITE" id="PS51192"/>
    </source>
</evidence>
<dbReference type="NCBIfam" id="TIGR00614">
    <property type="entry name" value="recQ_fam"/>
    <property type="match status" value="1"/>
</dbReference>
<evidence type="ECO:0000256" key="6">
    <source>
        <dbReference type="ARBA" id="ARBA00034808"/>
    </source>
</evidence>
<evidence type="ECO:0000256" key="1">
    <source>
        <dbReference type="ARBA" id="ARBA00005446"/>
    </source>
</evidence>
<feature type="domain" description="Rhodanese" evidence="8">
    <location>
        <begin position="608"/>
        <end position="649"/>
    </location>
</feature>
<sequence length="693" mass="78355">MEDHPHDESFDLQEIHSRVKELEYRHRNCRDESGESIPCGFEALAQDYALQLETKVKEIVEDYCHVDSMDVEESEAYLEYLRKELHSAEAESAKAWCALTNLSINNTYLRPGITPAIDDINTNCSFSTRGRSTAKVTSNTDGSFYAHNHQEDSQKRIRGTATSFDCSSSSSPGDGQLTSGKVPWVNNEVRDSITGCINGMEVPPIINLAHPARQVEVIEIDDDDILKGIDVEQIVMEHYYSTCTHQPSVNIFASRGKEQPCLPPELCSICSHGVKLGLCLQASSHVEQMKDALLAVSNELLDDSTDLSPGHFEQLCQERLLLKKQIQLLEILIQDKEKKNSECLASRPSHNIQYETPQTTNHKADYAQADSRAHIKEQGRYVSDNWNMPRDYLCSEDRSGLSSGPRERERCVPEIIDVTYTDGSNDKKWSSRDFPWTKNLELNNKRVFGNHSFRPNQREIINATMSGCDVFVLMPTGGGKSLTYQVTTSSDSLLRHLESLNSHSLLARFVIDEAHCVSQWGHDFRPDYQGLGILKKKFPKIPMLALTATATASVKEDVVQALGLVNTVVFRQSFNRPNLWYSVVPKTNKCLEDIDQFIKKTHFDECGIIYCLSKMDCEKVTETLRKFGHKAAFYHGSMDPGKRAFVQKKWSKDEINIICATVAFGMGINKPDVRFVIHHSLPKSIEGYYQVFY</sequence>
<dbReference type="CDD" id="cd18794">
    <property type="entry name" value="SF2_C_RecQ"/>
    <property type="match status" value="1"/>
</dbReference>
<evidence type="ECO:0000256" key="3">
    <source>
        <dbReference type="ARBA" id="ARBA00022806"/>
    </source>
</evidence>
<comment type="similarity">
    <text evidence="1">Belongs to the helicase family. RecQ subfamily.</text>
</comment>
<dbReference type="InterPro" id="IPR027417">
    <property type="entry name" value="P-loop_NTPase"/>
</dbReference>
<dbReference type="EC" id="5.6.2.4" evidence="6"/>
<proteinExistence type="inferred from homology"/>
<evidence type="ECO:0000313" key="11">
    <source>
        <dbReference type="EMBL" id="KAF2572344.1"/>
    </source>
</evidence>
<feature type="domain" description="Helicase C-terminal" evidence="10">
    <location>
        <begin position="593"/>
        <end position="693"/>
    </location>
</feature>
<accession>A0A8S9IRA4</accession>
<evidence type="ECO:0000256" key="2">
    <source>
        <dbReference type="ARBA" id="ARBA00022801"/>
    </source>
</evidence>
<gene>
    <name evidence="11" type="ORF">F2Q70_00001712</name>
</gene>
<reference evidence="11" key="1">
    <citation type="submission" date="2019-12" db="EMBL/GenBank/DDBJ databases">
        <title>Genome sequencing and annotation of Brassica cretica.</title>
        <authorList>
            <person name="Studholme D.J."/>
            <person name="Sarris P.F."/>
        </authorList>
    </citation>
    <scope>NUCLEOTIDE SEQUENCE</scope>
    <source>
        <strain evidence="11">PFS-102/07</strain>
        <tissue evidence="11">Leaf</tissue>
    </source>
</reference>
<dbReference type="PROSITE" id="PS00690">
    <property type="entry name" value="DEAH_ATP_HELICASE"/>
    <property type="match status" value="1"/>
</dbReference>
<dbReference type="InterPro" id="IPR014001">
    <property type="entry name" value="Helicase_ATP-bd"/>
</dbReference>
<feature type="domain" description="Helicase ATP-binding" evidence="9">
    <location>
        <begin position="486"/>
        <end position="568"/>
    </location>
</feature>
<evidence type="ECO:0000256" key="7">
    <source>
        <dbReference type="SAM" id="MobiDB-lite"/>
    </source>
</evidence>
<dbReference type="PROSITE" id="PS51194">
    <property type="entry name" value="HELICASE_CTER"/>
    <property type="match status" value="1"/>
</dbReference>
<dbReference type="AlphaFoldDB" id="A0A8S9IRA4"/>
<keyword evidence="4" id="KW-0238">DNA-binding</keyword>
<comment type="caution">
    <text evidence="11">The sequence shown here is derived from an EMBL/GenBank/DDBJ whole genome shotgun (WGS) entry which is preliminary data.</text>
</comment>
<evidence type="ECO:0000259" key="8">
    <source>
        <dbReference type="PROSITE" id="PS50206"/>
    </source>
</evidence>
<dbReference type="InterPro" id="IPR001763">
    <property type="entry name" value="Rhodanese-like_dom"/>
</dbReference>
<dbReference type="Gene3D" id="3.40.50.300">
    <property type="entry name" value="P-loop containing nucleotide triphosphate hydrolases"/>
    <property type="match status" value="3"/>
</dbReference>
<dbReference type="InterPro" id="IPR002464">
    <property type="entry name" value="DNA/RNA_helicase_DEAH_CS"/>
</dbReference>
<dbReference type="PROSITE" id="PS50206">
    <property type="entry name" value="RHODANESE_3"/>
    <property type="match status" value="1"/>
</dbReference>
<protein>
    <recommendedName>
        <fullName evidence="6">DNA 3'-5' helicase</fullName>
        <ecNumber evidence="6">5.6.2.4</ecNumber>
    </recommendedName>
</protein>
<dbReference type="CDD" id="cd17920">
    <property type="entry name" value="DEXHc_RecQ"/>
    <property type="match status" value="1"/>
</dbReference>
<keyword evidence="3" id="KW-0547">Nucleotide-binding</keyword>
<organism evidence="11">
    <name type="scientific">Brassica cretica</name>
    <name type="common">Mustard</name>
    <dbReference type="NCBI Taxonomy" id="69181"/>
    <lineage>
        <taxon>Eukaryota</taxon>
        <taxon>Viridiplantae</taxon>
        <taxon>Streptophyta</taxon>
        <taxon>Embryophyta</taxon>
        <taxon>Tracheophyta</taxon>
        <taxon>Spermatophyta</taxon>
        <taxon>Magnoliopsida</taxon>
        <taxon>eudicotyledons</taxon>
        <taxon>Gunneridae</taxon>
        <taxon>Pentapetalae</taxon>
        <taxon>rosids</taxon>
        <taxon>malvids</taxon>
        <taxon>Brassicales</taxon>
        <taxon>Brassicaceae</taxon>
        <taxon>Brassiceae</taxon>
        <taxon>Brassica</taxon>
    </lineage>
</organism>
<dbReference type="GO" id="GO:0000724">
    <property type="term" value="P:double-strand break repair via homologous recombination"/>
    <property type="evidence" value="ECO:0007669"/>
    <property type="project" value="TreeGrafter"/>
</dbReference>
<evidence type="ECO:0000256" key="5">
    <source>
        <dbReference type="ARBA" id="ARBA00034617"/>
    </source>
</evidence>
<dbReference type="GO" id="GO:0005634">
    <property type="term" value="C:nucleus"/>
    <property type="evidence" value="ECO:0007669"/>
    <property type="project" value="TreeGrafter"/>
</dbReference>
<dbReference type="EMBL" id="QGKY02001015">
    <property type="protein sequence ID" value="KAF2572344.1"/>
    <property type="molecule type" value="Genomic_DNA"/>
</dbReference>
<feature type="compositionally biased region" description="Polar residues" evidence="7">
    <location>
        <begin position="162"/>
        <end position="179"/>
    </location>
</feature>
<dbReference type="InterPro" id="IPR001650">
    <property type="entry name" value="Helicase_C-like"/>
</dbReference>
<dbReference type="GO" id="GO:0003677">
    <property type="term" value="F:DNA binding"/>
    <property type="evidence" value="ECO:0007669"/>
    <property type="project" value="UniProtKB-KW"/>
</dbReference>
<dbReference type="PANTHER" id="PTHR13710">
    <property type="entry name" value="DNA HELICASE RECQ FAMILY MEMBER"/>
    <property type="match status" value="1"/>
</dbReference>
<name>A0A8S9IRA4_BRACR</name>
<dbReference type="PROSITE" id="PS51192">
    <property type="entry name" value="HELICASE_ATP_BIND_1"/>
    <property type="match status" value="1"/>
</dbReference>
<comment type="catalytic activity">
    <reaction evidence="5">
        <text>Couples ATP hydrolysis with the unwinding of duplex DNA by translocating in the 3'-5' direction.</text>
        <dbReference type="EC" id="5.6.2.4"/>
    </reaction>
</comment>
<feature type="region of interest" description="Disordered" evidence="7">
    <location>
        <begin position="162"/>
        <end position="182"/>
    </location>
</feature>
<dbReference type="GO" id="GO:0005694">
    <property type="term" value="C:chromosome"/>
    <property type="evidence" value="ECO:0007669"/>
    <property type="project" value="TreeGrafter"/>
</dbReference>